<reference evidence="2" key="1">
    <citation type="submission" date="2024-06" db="EMBL/GenBank/DDBJ databases">
        <authorList>
            <person name="Li T."/>
            <person name="Gao R."/>
        </authorList>
    </citation>
    <scope>NUCLEOTIDE SEQUENCE</scope>
    <source>
        <strain evidence="2">ZPR3</strain>
        <plasmid evidence="2">unnamed3</plasmid>
    </source>
</reference>
<keyword evidence="2" id="KW-0614">Plasmid</keyword>
<evidence type="ECO:0000313" key="2">
    <source>
        <dbReference type="EMBL" id="XBT97823.1"/>
    </source>
</evidence>
<protein>
    <submittedName>
        <fullName evidence="2">DUF2169 domain-containing protein</fullName>
    </submittedName>
</protein>
<organism evidence="2">
    <name type="scientific">Rhizobium sp. ZPR3</name>
    <dbReference type="NCBI Taxonomy" id="3158967"/>
    <lineage>
        <taxon>Bacteria</taxon>
        <taxon>Pseudomonadati</taxon>
        <taxon>Pseudomonadota</taxon>
        <taxon>Alphaproteobacteria</taxon>
        <taxon>Hyphomicrobiales</taxon>
        <taxon>Rhizobiaceae</taxon>
        <taxon>Rhizobium/Agrobacterium group</taxon>
        <taxon>Rhizobium</taxon>
    </lineage>
</organism>
<dbReference type="AlphaFoldDB" id="A0AAU7S5W6"/>
<accession>A0AAU7S5W6</accession>
<dbReference type="Pfam" id="PF09937">
    <property type="entry name" value="DUF2169"/>
    <property type="match status" value="1"/>
</dbReference>
<feature type="domain" description="DUF2169" evidence="1">
    <location>
        <begin position="22"/>
        <end position="311"/>
    </location>
</feature>
<proteinExistence type="predicted"/>
<dbReference type="InterPro" id="IPR018683">
    <property type="entry name" value="DUF2169"/>
</dbReference>
<evidence type="ECO:0000259" key="1">
    <source>
        <dbReference type="Pfam" id="PF09937"/>
    </source>
</evidence>
<gene>
    <name evidence="2" type="ORF">ABM479_33565</name>
</gene>
<geneLocation type="plasmid" evidence="2">
    <name>unnamed3</name>
</geneLocation>
<dbReference type="RefSeq" id="WP_349963079.1">
    <property type="nucleotide sequence ID" value="NZ_CP157963.1"/>
</dbReference>
<sequence>MWQVDNKTPFATLGYFVRDRDGFEHWVVALRATFNIRDDGLVALSETQEPVHIAPAYADDEAKELLAESDIAPFKPKVDLTVSGAAVAVNQALFRELPISLTAGNFEKQAVAFGPRWLKRKGGTAEWSFETREQTIAVPLSWSMALGGADAFGGDKAHPLNPIGKGWSTNYDDAPTDAVLELAQIEDPAHPFDLKRLPSPVGFGAIQPAWQPRIDHAGTYDGEWERRRAPLLPIDFSEHFHQAAPPDQILDIRGGEPVAVVGLHPDGPYSFMLPQIIFEAVTRMGMRRDSHRLRLIGVHIEATKKRLSMIWNGNLPCSDDMSVDGSMVMFRQMAGVRLR</sequence>
<name>A0AAU7S5W6_9HYPH</name>
<dbReference type="EMBL" id="CP157963">
    <property type="protein sequence ID" value="XBT97823.1"/>
    <property type="molecule type" value="Genomic_DNA"/>
</dbReference>